<accession>A0A380Z2A1</accession>
<gene>
    <name evidence="2" type="ORF">NCTC10926_02376</name>
</gene>
<dbReference type="SUPFAM" id="SSF47413">
    <property type="entry name" value="lambda repressor-like DNA-binding domains"/>
    <property type="match status" value="1"/>
</dbReference>
<dbReference type="Pfam" id="PF01381">
    <property type="entry name" value="HTH_3"/>
    <property type="match status" value="1"/>
</dbReference>
<organism evidence="2 3">
    <name type="scientific">Avibacterium paragallinarum</name>
    <name type="common">Haemophilus gallinarum</name>
    <dbReference type="NCBI Taxonomy" id="728"/>
    <lineage>
        <taxon>Bacteria</taxon>
        <taxon>Pseudomonadati</taxon>
        <taxon>Pseudomonadota</taxon>
        <taxon>Gammaproteobacteria</taxon>
        <taxon>Pasteurellales</taxon>
        <taxon>Pasteurellaceae</taxon>
        <taxon>Avibacterium</taxon>
    </lineage>
</organism>
<evidence type="ECO:0000313" key="3">
    <source>
        <dbReference type="Proteomes" id="UP000254620"/>
    </source>
</evidence>
<dbReference type="EMBL" id="UFSW01000002">
    <property type="protein sequence ID" value="SUV40338.1"/>
    <property type="molecule type" value="Genomic_DNA"/>
</dbReference>
<dbReference type="InterPro" id="IPR010982">
    <property type="entry name" value="Lambda_DNA-bd_dom_sf"/>
</dbReference>
<name>A0A380Z2A1_AVIPA</name>
<sequence>MTEIIEQIKQIIESGEINRMQLAKEIGVTPPVISSYLNGKYTGIMTKSPIFGRVA</sequence>
<evidence type="ECO:0000259" key="1">
    <source>
        <dbReference type="Pfam" id="PF01381"/>
    </source>
</evidence>
<protein>
    <recommendedName>
        <fullName evidence="1">HTH cro/C1-type domain-containing protein</fullName>
    </recommendedName>
</protein>
<evidence type="ECO:0000313" key="2">
    <source>
        <dbReference type="EMBL" id="SUV40338.1"/>
    </source>
</evidence>
<dbReference type="AlphaFoldDB" id="A0A380Z2A1"/>
<proteinExistence type="predicted"/>
<dbReference type="Proteomes" id="UP000254620">
    <property type="component" value="Unassembled WGS sequence"/>
</dbReference>
<dbReference type="Gene3D" id="1.10.260.40">
    <property type="entry name" value="lambda repressor-like DNA-binding domains"/>
    <property type="match status" value="1"/>
</dbReference>
<feature type="domain" description="HTH cro/C1-type" evidence="1">
    <location>
        <begin position="8"/>
        <end position="41"/>
    </location>
</feature>
<dbReference type="InterPro" id="IPR001387">
    <property type="entry name" value="Cro/C1-type_HTH"/>
</dbReference>
<dbReference type="GO" id="GO:0003677">
    <property type="term" value="F:DNA binding"/>
    <property type="evidence" value="ECO:0007669"/>
    <property type="project" value="InterPro"/>
</dbReference>
<reference evidence="2 3" key="1">
    <citation type="submission" date="2018-06" db="EMBL/GenBank/DDBJ databases">
        <authorList>
            <consortium name="Pathogen Informatics"/>
            <person name="Doyle S."/>
        </authorList>
    </citation>
    <scope>NUCLEOTIDE SEQUENCE [LARGE SCALE GENOMIC DNA]</scope>
    <source>
        <strain evidence="2 3">NCTC10926</strain>
    </source>
</reference>